<feature type="compositionally biased region" description="Low complexity" evidence="1">
    <location>
        <begin position="1"/>
        <end position="18"/>
    </location>
</feature>
<evidence type="ECO:0008006" key="4">
    <source>
        <dbReference type="Google" id="ProtNLM"/>
    </source>
</evidence>
<feature type="region of interest" description="Disordered" evidence="1">
    <location>
        <begin position="1"/>
        <end position="20"/>
    </location>
</feature>
<protein>
    <recommendedName>
        <fullName evidence="4">Type VI secretion protein, VC_A0111 family</fullName>
    </recommendedName>
</protein>
<dbReference type="EMBL" id="CP036298">
    <property type="protein sequence ID" value="QDV25573.1"/>
    <property type="molecule type" value="Genomic_DNA"/>
</dbReference>
<evidence type="ECO:0000313" key="3">
    <source>
        <dbReference type="Proteomes" id="UP000318017"/>
    </source>
</evidence>
<sequence length="355" mass="39644">MDSEPDASSPAASHSDPPSALPVRSVSFFAALRKIQSEQAALIGRDTRPAHEPVRLRSEPSVAFPSTELAKATTSASGQVVLDVSFLGLFGPSGTLPQHYTQTIIDRGRQKDYALRDFLNLFNHRWISFFYRAWEKHDFPSAFQTSRSLKQEDPITKILSSLVGFGTSGLRDRTQLDDSSLLYYAGLLADTRARQTSLTNMIADWFKVSVEVLQFQGQWIHISVPDQTRMQAGQLGVNSNNRLGFDTVAGQRVWNVENRLRLKIGPLNVEEFRRFSPMGDRLAALHALARTYLGPQMEFDIQVVLQRQSVPPIRLGSSPNPSHLGWNTWLGNWPFARDAQDAIFELEDTASLSSG</sequence>
<dbReference type="Pfam" id="PF06996">
    <property type="entry name" value="T6SS_TssG"/>
    <property type="match status" value="1"/>
</dbReference>
<dbReference type="OrthoDB" id="1523296at2"/>
<keyword evidence="3" id="KW-1185">Reference proteome</keyword>
<dbReference type="PANTHER" id="PTHR35564:SF4">
    <property type="entry name" value="CYTOPLASMIC PROTEIN"/>
    <property type="match status" value="1"/>
</dbReference>
<dbReference type="PANTHER" id="PTHR35564">
    <property type="match status" value="1"/>
</dbReference>
<accession>A0A518GAI6</accession>
<reference evidence="2 3" key="1">
    <citation type="submission" date="2019-02" db="EMBL/GenBank/DDBJ databases">
        <title>Deep-cultivation of Planctomycetes and their phenomic and genomic characterization uncovers novel biology.</title>
        <authorList>
            <person name="Wiegand S."/>
            <person name="Jogler M."/>
            <person name="Boedeker C."/>
            <person name="Pinto D."/>
            <person name="Vollmers J."/>
            <person name="Rivas-Marin E."/>
            <person name="Kohn T."/>
            <person name="Peeters S.H."/>
            <person name="Heuer A."/>
            <person name="Rast P."/>
            <person name="Oberbeckmann S."/>
            <person name="Bunk B."/>
            <person name="Jeske O."/>
            <person name="Meyerdierks A."/>
            <person name="Storesund J.E."/>
            <person name="Kallscheuer N."/>
            <person name="Luecker S."/>
            <person name="Lage O.M."/>
            <person name="Pohl T."/>
            <person name="Merkel B.J."/>
            <person name="Hornburger P."/>
            <person name="Mueller R.-W."/>
            <person name="Bruemmer F."/>
            <person name="Labrenz M."/>
            <person name="Spormann A.M."/>
            <person name="Op den Camp H."/>
            <person name="Overmann J."/>
            <person name="Amann R."/>
            <person name="Jetten M.S.M."/>
            <person name="Mascher T."/>
            <person name="Medema M.H."/>
            <person name="Devos D.P."/>
            <person name="Kaster A.-K."/>
            <person name="Ovreas L."/>
            <person name="Rohde M."/>
            <person name="Galperin M.Y."/>
            <person name="Jogler C."/>
        </authorList>
    </citation>
    <scope>NUCLEOTIDE SEQUENCE [LARGE SCALE GENOMIC DNA]</scope>
    <source>
        <strain evidence="2 3">Q31a</strain>
    </source>
</reference>
<name>A0A518GAI6_9BACT</name>
<dbReference type="NCBIfam" id="TIGR03347">
    <property type="entry name" value="VI_chp_1"/>
    <property type="match status" value="1"/>
</dbReference>
<evidence type="ECO:0000313" key="2">
    <source>
        <dbReference type="EMBL" id="QDV25573.1"/>
    </source>
</evidence>
<dbReference type="AlphaFoldDB" id="A0A518GAI6"/>
<gene>
    <name evidence="2" type="ORF">Q31a_38990</name>
</gene>
<evidence type="ECO:0000256" key="1">
    <source>
        <dbReference type="SAM" id="MobiDB-lite"/>
    </source>
</evidence>
<proteinExistence type="predicted"/>
<dbReference type="Proteomes" id="UP000318017">
    <property type="component" value="Chromosome"/>
</dbReference>
<organism evidence="2 3">
    <name type="scientific">Aureliella helgolandensis</name>
    <dbReference type="NCBI Taxonomy" id="2527968"/>
    <lineage>
        <taxon>Bacteria</taxon>
        <taxon>Pseudomonadati</taxon>
        <taxon>Planctomycetota</taxon>
        <taxon>Planctomycetia</taxon>
        <taxon>Pirellulales</taxon>
        <taxon>Pirellulaceae</taxon>
        <taxon>Aureliella</taxon>
    </lineage>
</organism>
<dbReference type="RefSeq" id="WP_145080831.1">
    <property type="nucleotide sequence ID" value="NZ_CP036298.1"/>
</dbReference>
<dbReference type="InterPro" id="IPR010732">
    <property type="entry name" value="T6SS_TssG-like"/>
</dbReference>
<dbReference type="KEGG" id="ahel:Q31a_38990"/>